<dbReference type="GO" id="GO:0032259">
    <property type="term" value="P:methylation"/>
    <property type="evidence" value="ECO:0007669"/>
    <property type="project" value="UniProtKB-KW"/>
</dbReference>
<dbReference type="CDD" id="cd02440">
    <property type="entry name" value="AdoMet_MTases"/>
    <property type="match status" value="1"/>
</dbReference>
<dbReference type="EMBL" id="QPFP01000007">
    <property type="protein sequence ID" value="TEB35388.1"/>
    <property type="molecule type" value="Genomic_DNA"/>
</dbReference>
<dbReference type="STRING" id="71717.A0A4Y7TNB0"/>
<reference evidence="2 3" key="1">
    <citation type="journal article" date="2019" name="Nat. Ecol. Evol.">
        <title>Megaphylogeny resolves global patterns of mushroom evolution.</title>
        <authorList>
            <person name="Varga T."/>
            <person name="Krizsan K."/>
            <person name="Foldi C."/>
            <person name="Dima B."/>
            <person name="Sanchez-Garcia M."/>
            <person name="Sanchez-Ramirez S."/>
            <person name="Szollosi G.J."/>
            <person name="Szarkandi J.G."/>
            <person name="Papp V."/>
            <person name="Albert L."/>
            <person name="Andreopoulos W."/>
            <person name="Angelini C."/>
            <person name="Antonin V."/>
            <person name="Barry K.W."/>
            <person name="Bougher N.L."/>
            <person name="Buchanan P."/>
            <person name="Buyck B."/>
            <person name="Bense V."/>
            <person name="Catcheside P."/>
            <person name="Chovatia M."/>
            <person name="Cooper J."/>
            <person name="Damon W."/>
            <person name="Desjardin D."/>
            <person name="Finy P."/>
            <person name="Geml J."/>
            <person name="Haridas S."/>
            <person name="Hughes K."/>
            <person name="Justo A."/>
            <person name="Karasinski D."/>
            <person name="Kautmanova I."/>
            <person name="Kiss B."/>
            <person name="Kocsube S."/>
            <person name="Kotiranta H."/>
            <person name="LaButti K.M."/>
            <person name="Lechner B.E."/>
            <person name="Liimatainen K."/>
            <person name="Lipzen A."/>
            <person name="Lukacs Z."/>
            <person name="Mihaltcheva S."/>
            <person name="Morgado L.N."/>
            <person name="Niskanen T."/>
            <person name="Noordeloos M.E."/>
            <person name="Ohm R.A."/>
            <person name="Ortiz-Santana B."/>
            <person name="Ovrebo C."/>
            <person name="Racz N."/>
            <person name="Riley R."/>
            <person name="Savchenko A."/>
            <person name="Shiryaev A."/>
            <person name="Soop K."/>
            <person name="Spirin V."/>
            <person name="Szebenyi C."/>
            <person name="Tomsovsky M."/>
            <person name="Tulloss R.E."/>
            <person name="Uehling J."/>
            <person name="Grigoriev I.V."/>
            <person name="Vagvolgyi C."/>
            <person name="Papp T."/>
            <person name="Martin F.M."/>
            <person name="Miettinen O."/>
            <person name="Hibbett D.S."/>
            <person name="Nagy L.G."/>
        </authorList>
    </citation>
    <scope>NUCLEOTIDE SEQUENCE [LARGE SCALE GENOMIC DNA]</scope>
    <source>
        <strain evidence="2 3">FP101781</strain>
    </source>
</reference>
<name>A0A4Y7TNB0_COPMI</name>
<keyword evidence="3" id="KW-1185">Reference proteome</keyword>
<keyword evidence="1" id="KW-0489">Methyltransferase</keyword>
<evidence type="ECO:0000313" key="3">
    <source>
        <dbReference type="Proteomes" id="UP000298030"/>
    </source>
</evidence>
<dbReference type="PANTHER" id="PTHR14614">
    <property type="entry name" value="HEPATOCELLULAR CARCINOMA-ASSOCIATED ANTIGEN"/>
    <property type="match status" value="1"/>
</dbReference>
<dbReference type="InterPro" id="IPR019410">
    <property type="entry name" value="Methyltransf_16"/>
</dbReference>
<evidence type="ECO:0000313" key="2">
    <source>
        <dbReference type="EMBL" id="TEB35388.1"/>
    </source>
</evidence>
<feature type="binding site" evidence="1">
    <location>
        <position position="183"/>
    </location>
    <ligand>
        <name>S-adenosyl-L-methionine</name>
        <dbReference type="ChEBI" id="CHEBI:59789"/>
    </ligand>
</feature>
<gene>
    <name evidence="1" type="primary">EFM6</name>
    <name evidence="2" type="ORF">FA13DRAFT_1788037</name>
</gene>
<organism evidence="2 3">
    <name type="scientific">Coprinellus micaceus</name>
    <name type="common">Glistening ink-cap mushroom</name>
    <name type="synonym">Coprinus micaceus</name>
    <dbReference type="NCBI Taxonomy" id="71717"/>
    <lineage>
        <taxon>Eukaryota</taxon>
        <taxon>Fungi</taxon>
        <taxon>Dikarya</taxon>
        <taxon>Basidiomycota</taxon>
        <taxon>Agaricomycotina</taxon>
        <taxon>Agaricomycetes</taxon>
        <taxon>Agaricomycetidae</taxon>
        <taxon>Agaricales</taxon>
        <taxon>Agaricineae</taxon>
        <taxon>Psathyrellaceae</taxon>
        <taxon>Coprinellus</taxon>
    </lineage>
</organism>
<keyword evidence="1" id="KW-0963">Cytoplasm</keyword>
<dbReference type="InterPro" id="IPR033684">
    <property type="entry name" value="EFM6"/>
</dbReference>
<dbReference type="Pfam" id="PF10294">
    <property type="entry name" value="Methyltransf_16"/>
    <property type="match status" value="1"/>
</dbReference>
<comment type="subcellular location">
    <subcellularLocation>
        <location evidence="1">Cytoplasm</location>
    </subcellularLocation>
</comment>
<keyword evidence="1" id="KW-0949">S-adenosyl-L-methionine</keyword>
<dbReference type="OrthoDB" id="407325at2759"/>
<comment type="caution">
    <text evidence="2">The sequence shown here is derived from an EMBL/GenBank/DDBJ whole genome shotgun (WGS) entry which is preliminary data.</text>
</comment>
<evidence type="ECO:0000256" key="1">
    <source>
        <dbReference type="HAMAP-Rule" id="MF_03198"/>
    </source>
</evidence>
<dbReference type="HAMAP" id="MF_03198">
    <property type="entry name" value="Methyltr_EFM6"/>
    <property type="match status" value="1"/>
</dbReference>
<feature type="binding site" evidence="1">
    <location>
        <position position="149"/>
    </location>
    <ligand>
        <name>S-adenosyl-L-methionine</name>
        <dbReference type="ChEBI" id="CHEBI:59789"/>
    </ligand>
</feature>
<feature type="binding site" evidence="1">
    <location>
        <position position="121"/>
    </location>
    <ligand>
        <name>S-adenosyl-L-methionine</name>
        <dbReference type="ChEBI" id="CHEBI:59789"/>
    </ligand>
</feature>
<keyword evidence="1" id="KW-0808">Transferase</keyword>
<dbReference type="SUPFAM" id="SSF53335">
    <property type="entry name" value="S-adenosyl-L-methionine-dependent methyltransferases"/>
    <property type="match status" value="1"/>
</dbReference>
<dbReference type="PANTHER" id="PTHR14614:SF132">
    <property type="entry name" value="PROTEIN-LYSINE METHYLTRANSFERASE C42C1.13"/>
    <property type="match status" value="1"/>
</dbReference>
<comment type="function">
    <text evidence="1">S-adenosyl-L-methionine-dependent protein-lysine N-methyltransferase that methylates elongation factor 1-alpha.</text>
</comment>
<dbReference type="Gene3D" id="3.40.50.150">
    <property type="entry name" value="Vaccinia Virus protein VP39"/>
    <property type="match status" value="1"/>
</dbReference>
<dbReference type="Proteomes" id="UP000298030">
    <property type="component" value="Unassembled WGS sequence"/>
</dbReference>
<comment type="similarity">
    <text evidence="1">Belongs to the class I-like SAM-binding methyltransferase superfamily. METTL21 family. EFM6 subfamily.</text>
</comment>
<feature type="binding site" evidence="1">
    <location>
        <position position="72"/>
    </location>
    <ligand>
        <name>S-adenosyl-L-methionine</name>
        <dbReference type="ChEBI" id="CHEBI:59789"/>
    </ligand>
</feature>
<dbReference type="GO" id="GO:0005737">
    <property type="term" value="C:cytoplasm"/>
    <property type="evidence" value="ECO:0007669"/>
    <property type="project" value="UniProtKB-SubCell"/>
</dbReference>
<dbReference type="InterPro" id="IPR029063">
    <property type="entry name" value="SAM-dependent_MTases_sf"/>
</dbReference>
<dbReference type="EC" id="2.1.1.-" evidence="1"/>
<sequence length="258" mass="29397">MGVRVEPSSKEAVAELIRDEELDTQDPLRHLMDLEDGGILKLSFSHDLAGVPRPLEITLAVDASPGCGGIAWPAGQILATYLVQRGSDCLRKKNVLELGAGTGLVGLVAGHLPESRVWITDQEPILPIMQKNVQMNRLTENVFVAKLDWCVVPAPPTFRFLDYFSGAFRRLFQYPNQDIILAADCVYFEPAFPLLVETLDELSGTSTEILFCYKKRRKADKRFFNMLKKRFRWEEVMDDPNREFYNKEAITLMRLFKR</sequence>
<feature type="binding site" evidence="1">
    <location>
        <begin position="99"/>
        <end position="101"/>
    </location>
    <ligand>
        <name>S-adenosyl-L-methionine</name>
        <dbReference type="ChEBI" id="CHEBI:59789"/>
    </ligand>
</feature>
<proteinExistence type="inferred from homology"/>
<protein>
    <recommendedName>
        <fullName evidence="1">Protein-lysine N-methyltransferase EFM6</fullName>
        <ecNumber evidence="1">2.1.1.-</ecNumber>
    </recommendedName>
    <alternativeName>
        <fullName evidence="1">Elongation factor methyltransferase 6</fullName>
    </alternativeName>
</protein>
<accession>A0A4Y7TNB0</accession>
<dbReference type="AlphaFoldDB" id="A0A4Y7TNB0"/>
<dbReference type="GO" id="GO:0016279">
    <property type="term" value="F:protein-lysine N-methyltransferase activity"/>
    <property type="evidence" value="ECO:0007669"/>
    <property type="project" value="UniProtKB-UniRule"/>
</dbReference>